<dbReference type="NCBIfam" id="NF002003">
    <property type="entry name" value="PRK00802.1-3"/>
    <property type="match status" value="1"/>
</dbReference>
<evidence type="ECO:0000256" key="3">
    <source>
        <dbReference type="ARBA" id="ARBA00022801"/>
    </source>
</evidence>
<dbReference type="InterPro" id="IPR003180">
    <property type="entry name" value="MPG"/>
</dbReference>
<name>A0A6I2L2M5_9BURK</name>
<evidence type="ECO:0000256" key="1">
    <source>
        <dbReference type="ARBA" id="ARBA00009232"/>
    </source>
</evidence>
<keyword evidence="3 5" id="KW-0378">Hydrolase</keyword>
<dbReference type="InterPro" id="IPR036995">
    <property type="entry name" value="MPG_sf"/>
</dbReference>
<evidence type="ECO:0000256" key="5">
    <source>
        <dbReference type="HAMAP-Rule" id="MF_00527"/>
    </source>
</evidence>
<dbReference type="EC" id="3.2.2.-" evidence="5"/>
<dbReference type="SUPFAM" id="SSF50486">
    <property type="entry name" value="FMT C-terminal domain-like"/>
    <property type="match status" value="1"/>
</dbReference>
<dbReference type="Pfam" id="PF02245">
    <property type="entry name" value="Pur_DNA_glyco"/>
    <property type="match status" value="1"/>
</dbReference>
<sequence>MITTLAGIDFSAPAQVVAPQLIGVTLLVNGVGGRIVEVEAYDRDEPASHCYIGQTPRNFSMFGPPGRSYVYRSHGLHWCLNFVCREEGHGAGVLIRALEPLPDEEGLARMRARRGLDEARLLCSGPGRLCQALDVTRGFNNLSLAEPPFTLLAREAVPPVSAGPRIGISKAMELPWRFVETGSRFLSKPMRAVAG</sequence>
<dbReference type="NCBIfam" id="TIGR00567">
    <property type="entry name" value="3mg"/>
    <property type="match status" value="1"/>
</dbReference>
<dbReference type="GO" id="GO:0003905">
    <property type="term" value="F:alkylbase DNA N-glycosylase activity"/>
    <property type="evidence" value="ECO:0007669"/>
    <property type="project" value="InterPro"/>
</dbReference>
<dbReference type="AlphaFoldDB" id="A0A6I2L2M5"/>
<keyword evidence="7" id="KW-1185">Reference proteome</keyword>
<dbReference type="InterPro" id="IPR011034">
    <property type="entry name" value="Formyl_transferase-like_C_sf"/>
</dbReference>
<evidence type="ECO:0000313" key="6">
    <source>
        <dbReference type="EMBL" id="MRW92575.1"/>
    </source>
</evidence>
<keyword evidence="6" id="KW-0326">Glycosidase</keyword>
<dbReference type="Gene3D" id="3.10.300.10">
    <property type="entry name" value="Methylpurine-DNA glycosylase (MPG)"/>
    <property type="match status" value="1"/>
</dbReference>
<dbReference type="HAMAP" id="MF_00527">
    <property type="entry name" value="3MGH"/>
    <property type="match status" value="1"/>
</dbReference>
<dbReference type="PANTHER" id="PTHR10429:SF0">
    <property type="entry name" value="DNA-3-METHYLADENINE GLYCOSYLASE"/>
    <property type="match status" value="1"/>
</dbReference>
<dbReference type="Proteomes" id="UP000433309">
    <property type="component" value="Unassembled WGS sequence"/>
</dbReference>
<dbReference type="CDD" id="cd00540">
    <property type="entry name" value="AAG"/>
    <property type="match status" value="1"/>
</dbReference>
<accession>A0A6I2L2M5</accession>
<gene>
    <name evidence="6" type="ORF">GJ699_21480</name>
</gene>
<keyword evidence="4 5" id="KW-0234">DNA repair</keyword>
<dbReference type="RefSeq" id="WP_154380072.1">
    <property type="nucleotide sequence ID" value="NZ_WKJK01000011.1"/>
</dbReference>
<dbReference type="GO" id="GO:0006284">
    <property type="term" value="P:base-excision repair"/>
    <property type="evidence" value="ECO:0007669"/>
    <property type="project" value="InterPro"/>
</dbReference>
<proteinExistence type="inferred from homology"/>
<dbReference type="PANTHER" id="PTHR10429">
    <property type="entry name" value="DNA-3-METHYLADENINE GLYCOSYLASE"/>
    <property type="match status" value="1"/>
</dbReference>
<organism evidence="6 7">
    <name type="scientific">Duganella guangzhouensis</name>
    <dbReference type="NCBI Taxonomy" id="2666084"/>
    <lineage>
        <taxon>Bacteria</taxon>
        <taxon>Pseudomonadati</taxon>
        <taxon>Pseudomonadota</taxon>
        <taxon>Betaproteobacteria</taxon>
        <taxon>Burkholderiales</taxon>
        <taxon>Oxalobacteraceae</taxon>
        <taxon>Telluria group</taxon>
        <taxon>Duganella</taxon>
    </lineage>
</organism>
<dbReference type="GO" id="GO:0003677">
    <property type="term" value="F:DNA binding"/>
    <property type="evidence" value="ECO:0007669"/>
    <property type="project" value="InterPro"/>
</dbReference>
<protein>
    <recommendedName>
        <fullName evidence="5">Putative 3-methyladenine DNA glycosylase</fullName>
        <ecNumber evidence="5">3.2.2.-</ecNumber>
    </recommendedName>
</protein>
<comment type="caution">
    <text evidence="6">The sequence shown here is derived from an EMBL/GenBank/DDBJ whole genome shotgun (WGS) entry which is preliminary data.</text>
</comment>
<comment type="similarity">
    <text evidence="1 5">Belongs to the DNA glycosylase MPG family.</text>
</comment>
<keyword evidence="2 5" id="KW-0227">DNA damage</keyword>
<evidence type="ECO:0000313" key="7">
    <source>
        <dbReference type="Proteomes" id="UP000433309"/>
    </source>
</evidence>
<evidence type="ECO:0000256" key="2">
    <source>
        <dbReference type="ARBA" id="ARBA00022763"/>
    </source>
</evidence>
<evidence type="ECO:0000256" key="4">
    <source>
        <dbReference type="ARBA" id="ARBA00023204"/>
    </source>
</evidence>
<reference evidence="6 7" key="1">
    <citation type="submission" date="2019-11" db="EMBL/GenBank/DDBJ databases">
        <title>Novel species isolated from a subtropical stream in China.</title>
        <authorList>
            <person name="Lu H."/>
        </authorList>
    </citation>
    <scope>NUCLEOTIDE SEQUENCE [LARGE SCALE GENOMIC DNA]</scope>
    <source>
        <strain evidence="6 7">FT80W</strain>
    </source>
</reference>
<dbReference type="EMBL" id="WKJK01000011">
    <property type="protein sequence ID" value="MRW92575.1"/>
    <property type="molecule type" value="Genomic_DNA"/>
</dbReference>